<dbReference type="InterPro" id="IPR027417">
    <property type="entry name" value="P-loop_NTPase"/>
</dbReference>
<evidence type="ECO:0000313" key="3">
    <source>
        <dbReference type="Proteomes" id="UP001596442"/>
    </source>
</evidence>
<feature type="domain" description="Bacterial type II secretion system protein E" evidence="1">
    <location>
        <begin position="6"/>
        <end position="130"/>
    </location>
</feature>
<gene>
    <name evidence="2" type="ORF">ACFQEU_16575</name>
</gene>
<accession>A0ABD5SD69</accession>
<comment type="caution">
    <text evidence="2">The sequence shown here is derived from an EMBL/GenBank/DDBJ whole genome shotgun (WGS) entry which is preliminary data.</text>
</comment>
<organism evidence="2 3">
    <name type="scientific">Halorubrum tibetense</name>
    <dbReference type="NCBI Taxonomy" id="175631"/>
    <lineage>
        <taxon>Archaea</taxon>
        <taxon>Methanobacteriati</taxon>
        <taxon>Methanobacteriota</taxon>
        <taxon>Stenosarchaea group</taxon>
        <taxon>Halobacteria</taxon>
        <taxon>Halobacteriales</taxon>
        <taxon>Haloferacaceae</taxon>
        <taxon>Halorubrum</taxon>
    </lineage>
</organism>
<dbReference type="Proteomes" id="UP001596442">
    <property type="component" value="Unassembled WGS sequence"/>
</dbReference>
<sequence length="169" mass="17929">EPSPSEAVRTALRLGGGALVVGEVRGEEATALYEAMRVGAAGETVLGTIHGEDPESVRERVVTDLGVSRSSFAATDLLVVLNDHRVDTICEVIDHGDDVAFEPLFERSESGLRATGRMDRGESRLLEYLSRDGESFAAARAAVDRRADAIRAAAAAGRMSPDRYTGAKG</sequence>
<reference evidence="2 3" key="1">
    <citation type="journal article" date="2019" name="Int. J. Syst. Evol. Microbiol.">
        <title>The Global Catalogue of Microorganisms (GCM) 10K type strain sequencing project: providing services to taxonomists for standard genome sequencing and annotation.</title>
        <authorList>
            <consortium name="The Broad Institute Genomics Platform"/>
            <consortium name="The Broad Institute Genome Sequencing Center for Infectious Disease"/>
            <person name="Wu L."/>
            <person name="Ma J."/>
        </authorList>
    </citation>
    <scope>NUCLEOTIDE SEQUENCE [LARGE SCALE GENOMIC DNA]</scope>
    <source>
        <strain evidence="2 3">CGMCC 1.3239</strain>
    </source>
</reference>
<evidence type="ECO:0000313" key="2">
    <source>
        <dbReference type="EMBL" id="MFC6755062.1"/>
    </source>
</evidence>
<name>A0ABD5SD69_9EURY</name>
<keyword evidence="3" id="KW-1185">Reference proteome</keyword>
<proteinExistence type="predicted"/>
<dbReference type="EMBL" id="JBHSWW010000508">
    <property type="protein sequence ID" value="MFC6755062.1"/>
    <property type="molecule type" value="Genomic_DNA"/>
</dbReference>
<protein>
    <submittedName>
        <fullName evidence="2">ATPase, T2SS/T4P/T4SS family</fullName>
    </submittedName>
</protein>
<evidence type="ECO:0000259" key="1">
    <source>
        <dbReference type="Pfam" id="PF00437"/>
    </source>
</evidence>
<dbReference type="RefSeq" id="WP_379783933.1">
    <property type="nucleotide sequence ID" value="NZ_JBHSWW010000508.1"/>
</dbReference>
<dbReference type="InterPro" id="IPR001482">
    <property type="entry name" value="T2SS/T4SS_dom"/>
</dbReference>
<dbReference type="Gene3D" id="3.40.50.300">
    <property type="entry name" value="P-loop containing nucleotide triphosphate hydrolases"/>
    <property type="match status" value="1"/>
</dbReference>
<dbReference type="Pfam" id="PF00437">
    <property type="entry name" value="T2SSE"/>
    <property type="match status" value="1"/>
</dbReference>
<dbReference type="AlphaFoldDB" id="A0ABD5SD69"/>
<feature type="non-terminal residue" evidence="2">
    <location>
        <position position="1"/>
    </location>
</feature>